<dbReference type="PROSITE" id="PS50865">
    <property type="entry name" value="ZF_MYND_2"/>
    <property type="match status" value="1"/>
</dbReference>
<dbReference type="InterPro" id="IPR002893">
    <property type="entry name" value="Znf_MYND"/>
</dbReference>
<keyword evidence="3" id="KW-0862">Zinc</keyword>
<evidence type="ECO:0000313" key="7">
    <source>
        <dbReference type="Proteomes" id="UP000256964"/>
    </source>
</evidence>
<dbReference type="Proteomes" id="UP000256964">
    <property type="component" value="Unassembled WGS sequence"/>
</dbReference>
<evidence type="ECO:0000256" key="4">
    <source>
        <dbReference type="PROSITE-ProRule" id="PRU00134"/>
    </source>
</evidence>
<keyword evidence="7" id="KW-1185">Reference proteome</keyword>
<dbReference type="AlphaFoldDB" id="A0A371DJR5"/>
<dbReference type="STRING" id="139420.A0A371DJR5"/>
<organism evidence="6 7">
    <name type="scientific">Lentinus brumalis</name>
    <dbReference type="NCBI Taxonomy" id="2498619"/>
    <lineage>
        <taxon>Eukaryota</taxon>
        <taxon>Fungi</taxon>
        <taxon>Dikarya</taxon>
        <taxon>Basidiomycota</taxon>
        <taxon>Agaricomycotina</taxon>
        <taxon>Agaricomycetes</taxon>
        <taxon>Polyporales</taxon>
        <taxon>Polyporaceae</taxon>
        <taxon>Lentinus</taxon>
    </lineage>
</organism>
<feature type="domain" description="MYND-type" evidence="5">
    <location>
        <begin position="19"/>
        <end position="59"/>
    </location>
</feature>
<evidence type="ECO:0000313" key="6">
    <source>
        <dbReference type="EMBL" id="RDX52775.1"/>
    </source>
</evidence>
<gene>
    <name evidence="6" type="ORF">OH76DRAFT_1480385</name>
</gene>
<sequence>MNDPAGDIAFFLPDDLSRCHNCGDGQRTGKLKRCAGCNTAKYCSRECQREAWPSHKLGCRYKSTPDGPGAGKEEHCTPEERRARILQSLGFPTAVSLAHALKDWAEAHRWTFTTMTKATVLLEGGPDCLQLNTGTPRFMSYIITPNKAGDGSPASTFLVESACLISAEECGGGSSVLQKAWEDAEPGRKAMDASFREDGEASFAGVISVIYFFHNTGMVVHNQHPVYRTQNNAPLDEQTKTVVRDLLSMCKGSINAGVCLRAHNPSSNLPDPYLMVRSKKTWSTEPLFRGSDSWNSVTQLIPFHALKSGLLPQAIFDKFAQL</sequence>
<evidence type="ECO:0000259" key="5">
    <source>
        <dbReference type="PROSITE" id="PS50865"/>
    </source>
</evidence>
<keyword evidence="1" id="KW-0479">Metal-binding</keyword>
<dbReference type="PROSITE" id="PS01360">
    <property type="entry name" value="ZF_MYND_1"/>
    <property type="match status" value="1"/>
</dbReference>
<evidence type="ECO:0000256" key="1">
    <source>
        <dbReference type="ARBA" id="ARBA00022723"/>
    </source>
</evidence>
<dbReference type="SUPFAM" id="SSF144232">
    <property type="entry name" value="HIT/MYND zinc finger-like"/>
    <property type="match status" value="1"/>
</dbReference>
<accession>A0A371DJR5</accession>
<evidence type="ECO:0000256" key="2">
    <source>
        <dbReference type="ARBA" id="ARBA00022771"/>
    </source>
</evidence>
<dbReference type="OrthoDB" id="341421at2759"/>
<dbReference type="EMBL" id="KZ857389">
    <property type="protein sequence ID" value="RDX52775.1"/>
    <property type="molecule type" value="Genomic_DNA"/>
</dbReference>
<protein>
    <recommendedName>
        <fullName evidence="5">MYND-type domain-containing protein</fullName>
    </recommendedName>
</protein>
<reference evidence="6 7" key="1">
    <citation type="journal article" date="2018" name="Biotechnol. Biofuels">
        <title>Integrative visual omics of the white-rot fungus Polyporus brumalis exposes the biotechnological potential of its oxidative enzymes for delignifying raw plant biomass.</title>
        <authorList>
            <person name="Miyauchi S."/>
            <person name="Rancon A."/>
            <person name="Drula E."/>
            <person name="Hage H."/>
            <person name="Chaduli D."/>
            <person name="Favel A."/>
            <person name="Grisel S."/>
            <person name="Henrissat B."/>
            <person name="Herpoel-Gimbert I."/>
            <person name="Ruiz-Duenas F.J."/>
            <person name="Chevret D."/>
            <person name="Hainaut M."/>
            <person name="Lin J."/>
            <person name="Wang M."/>
            <person name="Pangilinan J."/>
            <person name="Lipzen A."/>
            <person name="Lesage-Meessen L."/>
            <person name="Navarro D."/>
            <person name="Riley R."/>
            <person name="Grigoriev I.V."/>
            <person name="Zhou S."/>
            <person name="Raouche S."/>
            <person name="Rosso M.N."/>
        </authorList>
    </citation>
    <scope>NUCLEOTIDE SEQUENCE [LARGE SCALE GENOMIC DNA]</scope>
    <source>
        <strain evidence="6 7">BRFM 1820</strain>
    </source>
</reference>
<dbReference type="Gene3D" id="6.10.140.2220">
    <property type="match status" value="1"/>
</dbReference>
<proteinExistence type="predicted"/>
<dbReference type="GO" id="GO:0008270">
    <property type="term" value="F:zinc ion binding"/>
    <property type="evidence" value="ECO:0007669"/>
    <property type="project" value="UniProtKB-KW"/>
</dbReference>
<evidence type="ECO:0000256" key="3">
    <source>
        <dbReference type="ARBA" id="ARBA00022833"/>
    </source>
</evidence>
<dbReference type="Pfam" id="PF01753">
    <property type="entry name" value="zf-MYND"/>
    <property type="match status" value="1"/>
</dbReference>
<keyword evidence="2 4" id="KW-0863">Zinc-finger</keyword>
<name>A0A371DJR5_9APHY</name>